<dbReference type="OMA" id="HESHTAR"/>
<keyword evidence="10" id="KW-1185">Reference proteome</keyword>
<accession>A0A0D2QAH0</accession>
<dbReference type="Gene3D" id="1.10.600.10">
    <property type="entry name" value="Farnesyl Diphosphate Synthase"/>
    <property type="match status" value="1"/>
</dbReference>
<feature type="compositionally biased region" description="Pro residues" evidence="8">
    <location>
        <begin position="176"/>
        <end position="185"/>
    </location>
</feature>
<evidence type="ECO:0000256" key="5">
    <source>
        <dbReference type="ARBA" id="ARBA00022842"/>
    </source>
</evidence>
<dbReference type="SUPFAM" id="SSF48576">
    <property type="entry name" value="Terpenoid synthases"/>
    <property type="match status" value="2"/>
</dbReference>
<evidence type="ECO:0000256" key="6">
    <source>
        <dbReference type="ARBA" id="ARBA00023229"/>
    </source>
</evidence>
<name>A0A0D2QAH0_HYPSF</name>
<dbReference type="InterPro" id="IPR008949">
    <property type="entry name" value="Isoprenoid_synthase_dom_sf"/>
</dbReference>
<dbReference type="OrthoDB" id="9927103at2759"/>
<dbReference type="GO" id="GO:1990234">
    <property type="term" value="C:transferase complex"/>
    <property type="evidence" value="ECO:0007669"/>
    <property type="project" value="TreeGrafter"/>
</dbReference>
<dbReference type="Pfam" id="PF00348">
    <property type="entry name" value="polyprenyl_synt"/>
    <property type="match status" value="1"/>
</dbReference>
<evidence type="ECO:0000256" key="8">
    <source>
        <dbReference type="SAM" id="MobiDB-lite"/>
    </source>
</evidence>
<organism evidence="9 10">
    <name type="scientific">Hypholoma sublateritium (strain FD-334 SS-4)</name>
    <dbReference type="NCBI Taxonomy" id="945553"/>
    <lineage>
        <taxon>Eukaryota</taxon>
        <taxon>Fungi</taxon>
        <taxon>Dikarya</taxon>
        <taxon>Basidiomycota</taxon>
        <taxon>Agaricomycotina</taxon>
        <taxon>Agaricomycetes</taxon>
        <taxon>Agaricomycetidae</taxon>
        <taxon>Agaricales</taxon>
        <taxon>Agaricineae</taxon>
        <taxon>Strophariaceae</taxon>
        <taxon>Hypholoma</taxon>
    </lineage>
</organism>
<keyword evidence="6" id="KW-0414">Isoprene biosynthesis</keyword>
<evidence type="ECO:0000256" key="4">
    <source>
        <dbReference type="ARBA" id="ARBA00022723"/>
    </source>
</evidence>
<dbReference type="GO" id="GO:0008299">
    <property type="term" value="P:isoprenoid biosynthetic process"/>
    <property type="evidence" value="ECO:0007669"/>
    <property type="project" value="UniProtKB-KW"/>
</dbReference>
<evidence type="ECO:0000256" key="7">
    <source>
        <dbReference type="RuleBase" id="RU004466"/>
    </source>
</evidence>
<evidence type="ECO:0000256" key="2">
    <source>
        <dbReference type="ARBA" id="ARBA00006706"/>
    </source>
</evidence>
<keyword evidence="4" id="KW-0479">Metal-binding</keyword>
<reference evidence="10" key="1">
    <citation type="submission" date="2014-04" db="EMBL/GenBank/DDBJ databases">
        <title>Evolutionary Origins and Diversification of the Mycorrhizal Mutualists.</title>
        <authorList>
            <consortium name="DOE Joint Genome Institute"/>
            <consortium name="Mycorrhizal Genomics Consortium"/>
            <person name="Kohler A."/>
            <person name="Kuo A."/>
            <person name="Nagy L.G."/>
            <person name="Floudas D."/>
            <person name="Copeland A."/>
            <person name="Barry K.W."/>
            <person name="Cichocki N."/>
            <person name="Veneault-Fourrey C."/>
            <person name="LaButti K."/>
            <person name="Lindquist E.A."/>
            <person name="Lipzen A."/>
            <person name="Lundell T."/>
            <person name="Morin E."/>
            <person name="Murat C."/>
            <person name="Riley R."/>
            <person name="Ohm R."/>
            <person name="Sun H."/>
            <person name="Tunlid A."/>
            <person name="Henrissat B."/>
            <person name="Grigoriev I.V."/>
            <person name="Hibbett D.S."/>
            <person name="Martin F."/>
        </authorList>
    </citation>
    <scope>NUCLEOTIDE SEQUENCE [LARGE SCALE GENOMIC DNA]</scope>
    <source>
        <strain evidence="10">FD-334 SS-4</strain>
    </source>
</reference>
<dbReference type="EMBL" id="KN817521">
    <property type="protein sequence ID" value="KJA28615.1"/>
    <property type="molecule type" value="Genomic_DNA"/>
</dbReference>
<comment type="cofactor">
    <cofactor evidence="1">
        <name>Mg(2+)</name>
        <dbReference type="ChEBI" id="CHEBI:18420"/>
    </cofactor>
</comment>
<dbReference type="PANTHER" id="PTHR12001:SF69">
    <property type="entry name" value="ALL TRANS-POLYPRENYL-DIPHOSPHATE SYNTHASE PDSS1"/>
    <property type="match status" value="1"/>
</dbReference>
<dbReference type="Proteomes" id="UP000054270">
    <property type="component" value="Unassembled WGS sequence"/>
</dbReference>
<dbReference type="STRING" id="945553.A0A0D2QAH0"/>
<dbReference type="InterPro" id="IPR000092">
    <property type="entry name" value="Polyprenyl_synt"/>
</dbReference>
<evidence type="ECO:0000256" key="3">
    <source>
        <dbReference type="ARBA" id="ARBA00022679"/>
    </source>
</evidence>
<keyword evidence="3 7" id="KW-0808">Transferase</keyword>
<sequence length="454" mass="49920">MQSSALRLLHKSLSRQPSPVTRCQCRKLSVLAQQVERAIKSRPEPIPIQHESHTARQLSDPYILVASELTHIRNSMLNLLGAAHPGLAGMAEYYFLHPSKQLRSLLVLLFARATNGLGDQWVRKGWDAACETSSGQSEERDRPLTLPSILNEWNLAMKDDTASFASVFALSQSMPRPNPPPPPPSARISNPLSPRLALPPTLLPSQVRLAQIVEMIHVASLLHDNIVQTAEEEKEGFGNKLSILGGDFLLGRASTALSRLGEMEVVELVASVISNQVEGEFLRMEEIKTPDLGLASGPTTLTSSWEVYLRKTYLKTASLMAKGARSAVILGGCQEGDIWKEAAYAYGRNLGIAHQLLEDSEGIKDLQPGLATAPALFAAEENLDLLTMIQRNFMAPGDPARAMKYIRQTSAIERTRLLARAYADKAREALHYLPESESKLALRALTDVVINQSW</sequence>
<protein>
    <submittedName>
        <fullName evidence="9">Uncharacterized protein</fullName>
    </submittedName>
</protein>
<dbReference type="GO" id="GO:0004659">
    <property type="term" value="F:prenyltransferase activity"/>
    <property type="evidence" value="ECO:0007669"/>
    <property type="project" value="InterPro"/>
</dbReference>
<evidence type="ECO:0000313" key="9">
    <source>
        <dbReference type="EMBL" id="KJA28615.1"/>
    </source>
</evidence>
<proteinExistence type="inferred from homology"/>
<feature type="region of interest" description="Disordered" evidence="8">
    <location>
        <begin position="171"/>
        <end position="191"/>
    </location>
</feature>
<gene>
    <name evidence="9" type="ORF">HYPSUDRAFT_34063</name>
</gene>
<evidence type="ECO:0000313" key="10">
    <source>
        <dbReference type="Proteomes" id="UP000054270"/>
    </source>
</evidence>
<evidence type="ECO:0000256" key="1">
    <source>
        <dbReference type="ARBA" id="ARBA00001946"/>
    </source>
</evidence>
<comment type="similarity">
    <text evidence="2 7">Belongs to the FPP/GGPP synthase family.</text>
</comment>
<dbReference type="PANTHER" id="PTHR12001">
    <property type="entry name" value="GERANYLGERANYL PYROPHOSPHATE SYNTHASE"/>
    <property type="match status" value="1"/>
</dbReference>
<dbReference type="GO" id="GO:0046872">
    <property type="term" value="F:metal ion binding"/>
    <property type="evidence" value="ECO:0007669"/>
    <property type="project" value="UniProtKB-KW"/>
</dbReference>
<dbReference type="AlphaFoldDB" id="A0A0D2QAH0"/>
<dbReference type="GO" id="GO:0006744">
    <property type="term" value="P:ubiquinone biosynthetic process"/>
    <property type="evidence" value="ECO:0007669"/>
    <property type="project" value="TreeGrafter"/>
</dbReference>
<keyword evidence="5" id="KW-0460">Magnesium</keyword>